<gene>
    <name evidence="2" type="ORF">BRO54_1538</name>
</gene>
<sequence>MVGGKETNLRRQLDCTAFCPKERPGPFLVQFPILFSALVSYRYGKEQAGDEVEMKAYVAFLLQMMIWSSFSLIEWLSGRDRPFFRGLMLCVFMYIAFLLARQLGLATRKAALTTLGTAAVYFAGQHVIWQAVQ</sequence>
<keyword evidence="1" id="KW-1133">Transmembrane helix</keyword>
<evidence type="ECO:0000313" key="3">
    <source>
        <dbReference type="Proteomes" id="UP000186030"/>
    </source>
</evidence>
<dbReference type="Proteomes" id="UP000186030">
    <property type="component" value="Unassembled WGS sequence"/>
</dbReference>
<feature type="transmembrane region" description="Helical" evidence="1">
    <location>
        <begin position="83"/>
        <end position="100"/>
    </location>
</feature>
<dbReference type="EMBL" id="MQMG01000015">
    <property type="protein sequence ID" value="OKO94659.1"/>
    <property type="molecule type" value="Genomic_DNA"/>
</dbReference>
<evidence type="ECO:0000256" key="1">
    <source>
        <dbReference type="SAM" id="Phobius"/>
    </source>
</evidence>
<proteinExistence type="predicted"/>
<keyword evidence="1" id="KW-0812">Transmembrane</keyword>
<organism evidence="2 3">
    <name type="scientific">Geobacillus proteiniphilus</name>
    <dbReference type="NCBI Taxonomy" id="860353"/>
    <lineage>
        <taxon>Bacteria</taxon>
        <taxon>Bacillati</taxon>
        <taxon>Bacillota</taxon>
        <taxon>Bacilli</taxon>
        <taxon>Bacillales</taxon>
        <taxon>Anoxybacillaceae</taxon>
        <taxon>Geobacillus</taxon>
    </lineage>
</organism>
<reference evidence="3" key="2">
    <citation type="submission" date="2017-01" db="EMBL/GenBank/DDBJ databases">
        <title>Genome sequencing and annotation of Geobacillus sp. 1017, a Hydrocarbon-Oxidizing Thermophilic Bacterium Isolated from a Heavy Oil Reservoir (China).</title>
        <authorList>
            <person name="Kadnikov V.V."/>
            <person name="Mardanov A.V."/>
            <person name="Poltaraus A.B."/>
            <person name="Sokolova D.S."/>
            <person name="Semenova E.M."/>
            <person name="Ravin N.V."/>
            <person name="Tourova T.P."/>
            <person name="Nazina T.N."/>
        </authorList>
    </citation>
    <scope>NUCLEOTIDE SEQUENCE [LARGE SCALE GENOMIC DNA]</scope>
    <source>
        <strain evidence="3">1017</strain>
    </source>
</reference>
<feature type="transmembrane region" description="Helical" evidence="1">
    <location>
        <begin position="27"/>
        <end position="44"/>
    </location>
</feature>
<protein>
    <submittedName>
        <fullName evidence="2">Uncharacterized protein</fullName>
    </submittedName>
</protein>
<keyword evidence="1" id="KW-0472">Membrane</keyword>
<dbReference type="AlphaFoldDB" id="A0A1Q5T345"/>
<accession>A0A1Q5T345</accession>
<reference evidence="2 3" key="1">
    <citation type="submission" date="2016-11" db="EMBL/GenBank/DDBJ databases">
        <authorList>
            <person name="Kadnikov V."/>
            <person name="Nazina T."/>
        </authorList>
    </citation>
    <scope>NUCLEOTIDE SEQUENCE [LARGE SCALE GENOMIC DNA]</scope>
    <source>
        <strain evidence="2 3">1017</strain>
    </source>
</reference>
<name>A0A1Q5T345_9BACL</name>
<evidence type="ECO:0000313" key="2">
    <source>
        <dbReference type="EMBL" id="OKO94659.1"/>
    </source>
</evidence>
<feature type="transmembrane region" description="Helical" evidence="1">
    <location>
        <begin position="56"/>
        <end position="77"/>
    </location>
</feature>
<comment type="caution">
    <text evidence="2">The sequence shown here is derived from an EMBL/GenBank/DDBJ whole genome shotgun (WGS) entry which is preliminary data.</text>
</comment>